<sequence length="194" mass="22509">MKDLEQLKQLILADLEKESKQRIEVATKEQEERINQMNAQYSQQEMAKKTALKQEAKSQYEKEQQTILNASKKEVLRIKRELLESVFEDVLQVMSTWSGETLRLFIESAIRKLPKQQQTTLTFGEETVSRLSEEDKTALTSQFNFVHIDAATLPKKAGFVLKQEGIEYNYLFEALIEDLKEEYSPILARKAFIG</sequence>
<reference evidence="2 3" key="1">
    <citation type="submission" date="2009-08" db="EMBL/GenBank/DDBJ databases">
        <authorList>
            <person name="Muzny D."/>
            <person name="Qin X."/>
            <person name="Deng J."/>
            <person name="Jiang H."/>
            <person name="Liu Y."/>
            <person name="Qu J."/>
            <person name="Song X.-Z."/>
            <person name="Zhang L."/>
            <person name="Thornton R."/>
            <person name="Coyle M."/>
            <person name="Francisco L."/>
            <person name="Jackson L."/>
            <person name="Javaid M."/>
            <person name="Korchina V."/>
            <person name="Kovar C."/>
            <person name="Mata R."/>
            <person name="Mathew T."/>
            <person name="Ngo R."/>
            <person name="Nguyen L."/>
            <person name="Nguyen N."/>
            <person name="Okwuonu G."/>
            <person name="Ongeri F."/>
            <person name="Pham C."/>
            <person name="Simmons D."/>
            <person name="Wilczek-Boney K."/>
            <person name="Hale W."/>
            <person name="Jakkamsetti A."/>
            <person name="Pham P."/>
            <person name="Ruth R."/>
            <person name="San Lucas F."/>
            <person name="Warren J."/>
            <person name="Zhang J."/>
            <person name="Zhao Z."/>
            <person name="Zhou C."/>
            <person name="Zhu D."/>
            <person name="Lee S."/>
            <person name="Bess C."/>
            <person name="Blankenburg K."/>
            <person name="Forbes L."/>
            <person name="Fu Q."/>
            <person name="Gubbala S."/>
            <person name="Hirani K."/>
            <person name="Jayaseelan J.C."/>
            <person name="Lara F."/>
            <person name="Munidasa M."/>
            <person name="Palculict T."/>
            <person name="Patil S."/>
            <person name="Pu L.-L."/>
            <person name="Saada N."/>
            <person name="Tang L."/>
            <person name="Weissenberger G."/>
            <person name="Zhu Y."/>
            <person name="Hemphill L."/>
            <person name="Shang Y."/>
            <person name="Youmans B."/>
            <person name="Ayvaz T."/>
            <person name="Ross M."/>
            <person name="Santibanez J."/>
            <person name="Aqrawi P."/>
            <person name="Gross S."/>
            <person name="Joshi V."/>
            <person name="Fowler G."/>
            <person name="Nazareth L."/>
            <person name="Reid J."/>
            <person name="Worley K."/>
            <person name="Petrosino J."/>
            <person name="Highlander S."/>
            <person name="Gibbs R."/>
        </authorList>
    </citation>
    <scope>NUCLEOTIDE SEQUENCE [LARGE SCALE GENOMIC DNA]</scope>
    <source>
        <strain evidence="2 3">ATCC 49175</strain>
    </source>
</reference>
<proteinExistence type="predicted"/>
<organism evidence="2 3">
    <name type="scientific">Granulicatella adiacens ATCC 49175</name>
    <dbReference type="NCBI Taxonomy" id="638301"/>
    <lineage>
        <taxon>Bacteria</taxon>
        <taxon>Bacillati</taxon>
        <taxon>Bacillota</taxon>
        <taxon>Bacilli</taxon>
        <taxon>Lactobacillales</taxon>
        <taxon>Carnobacteriaceae</taxon>
        <taxon>Granulicatella</taxon>
    </lineage>
</organism>
<protein>
    <submittedName>
        <fullName evidence="2">V-type sodium ATPase, E subunit</fullName>
    </submittedName>
</protein>
<comment type="caution">
    <text evidence="2">The sequence shown here is derived from an EMBL/GenBank/DDBJ whole genome shotgun (WGS) entry which is preliminary data.</text>
</comment>
<evidence type="ECO:0000313" key="3">
    <source>
        <dbReference type="Proteomes" id="UP000005926"/>
    </source>
</evidence>
<dbReference type="eggNOG" id="COG1390">
    <property type="taxonomic scope" value="Bacteria"/>
</dbReference>
<dbReference type="AlphaFoldDB" id="C8NDV6"/>
<accession>C8NDV6</accession>
<dbReference type="SUPFAM" id="SSF160527">
    <property type="entry name" value="V-type ATPase subunit E-like"/>
    <property type="match status" value="1"/>
</dbReference>
<dbReference type="EMBL" id="ACKZ01000006">
    <property type="protein sequence ID" value="EEW38165.1"/>
    <property type="molecule type" value="Genomic_DNA"/>
</dbReference>
<name>C8NDV6_9LACT</name>
<feature type="coiled-coil region" evidence="1">
    <location>
        <begin position="1"/>
        <end position="73"/>
    </location>
</feature>
<keyword evidence="3" id="KW-1185">Reference proteome</keyword>
<dbReference type="HOGENOM" id="CLU_105846_2_0_9"/>
<dbReference type="Proteomes" id="UP000005926">
    <property type="component" value="Unassembled WGS sequence"/>
</dbReference>
<evidence type="ECO:0000256" key="1">
    <source>
        <dbReference type="SAM" id="Coils"/>
    </source>
</evidence>
<dbReference type="STRING" id="638301.HMPREF0444_0101"/>
<keyword evidence="1" id="KW-0175">Coiled coil</keyword>
<dbReference type="RefSeq" id="WP_005605009.1">
    <property type="nucleotide sequence ID" value="NZ_CP102283.1"/>
</dbReference>
<dbReference type="GeneID" id="78411631"/>
<evidence type="ECO:0000313" key="2">
    <source>
        <dbReference type="EMBL" id="EEW38165.1"/>
    </source>
</evidence>
<gene>
    <name evidence="2" type="primary">ntpE</name>
    <name evidence="2" type="ORF">HMPREF0444_0101</name>
</gene>